<keyword evidence="1 4" id="KW-0479">Metal-binding</keyword>
<keyword evidence="7" id="KW-1185">Reference proteome</keyword>
<dbReference type="Proteomes" id="UP000215902">
    <property type="component" value="Unassembled WGS sequence"/>
</dbReference>
<dbReference type="InterPro" id="IPR001293">
    <property type="entry name" value="Znf_TRAF"/>
</dbReference>
<dbReference type="GO" id="GO:0008270">
    <property type="term" value="F:zinc ion binding"/>
    <property type="evidence" value="ECO:0007669"/>
    <property type="project" value="UniProtKB-KW"/>
</dbReference>
<evidence type="ECO:0000259" key="5">
    <source>
        <dbReference type="PROSITE" id="PS50145"/>
    </source>
</evidence>
<proteinExistence type="predicted"/>
<gene>
    <name evidence="6" type="ORF">BOX15_Mlig015181g1</name>
</gene>
<dbReference type="Pfam" id="PF02176">
    <property type="entry name" value="zf-TRAF"/>
    <property type="match status" value="1"/>
</dbReference>
<evidence type="ECO:0000256" key="4">
    <source>
        <dbReference type="PROSITE-ProRule" id="PRU00207"/>
    </source>
</evidence>
<keyword evidence="3 4" id="KW-0862">Zinc</keyword>
<dbReference type="EMBL" id="NIVC01000339">
    <property type="protein sequence ID" value="PAA85247.1"/>
    <property type="molecule type" value="Genomic_DNA"/>
</dbReference>
<evidence type="ECO:0000256" key="1">
    <source>
        <dbReference type="ARBA" id="ARBA00022723"/>
    </source>
</evidence>
<dbReference type="SUPFAM" id="SSF49599">
    <property type="entry name" value="TRAF domain-like"/>
    <property type="match status" value="1"/>
</dbReference>
<dbReference type="InterPro" id="IPR013083">
    <property type="entry name" value="Znf_RING/FYVE/PHD"/>
</dbReference>
<sequence length="281" mass="31964">MNQKPREVSAKAAEATLIDECPEPLLCYSCKKVAINCYQRDHGCRLCSICLTCWLRLQDTAKSCPCGETDRPSISDEFLLSRTDCLPDIAARREVNELKFRCPNSGCGCPYSSQLKHLDRHLTADCNFEMRHCNLCNREVQLHLLNSRHKDLLSESCCEKFFAPCPHCNGSEMLNRQSFLTHLDSCQARPVECTYSKAGCGWSGCLDELEQHCKDSCHLHLRLSNIFHQQEIQKLREELAKAKRLPEEKCAHTSLPEPNDCHNATQVPLKRRSGVTIRANK</sequence>
<name>A0A267GIK2_9PLAT</name>
<comment type="caution">
    <text evidence="6">The sequence shown here is derived from an EMBL/GenBank/DDBJ whole genome shotgun (WGS) entry which is preliminary data.</text>
</comment>
<dbReference type="PANTHER" id="PTHR10131">
    <property type="entry name" value="TNF RECEPTOR ASSOCIATED FACTOR"/>
    <property type="match status" value="1"/>
</dbReference>
<evidence type="ECO:0000313" key="7">
    <source>
        <dbReference type="Proteomes" id="UP000215902"/>
    </source>
</evidence>
<dbReference type="OrthoDB" id="6499288at2759"/>
<dbReference type="PROSITE" id="PS50145">
    <property type="entry name" value="ZF_TRAF"/>
    <property type="match status" value="1"/>
</dbReference>
<dbReference type="STRING" id="282301.A0A267GIK2"/>
<reference evidence="6 7" key="1">
    <citation type="submission" date="2017-06" db="EMBL/GenBank/DDBJ databases">
        <title>A platform for efficient transgenesis in Macrostomum lignano, a flatworm model organism for stem cell research.</title>
        <authorList>
            <person name="Berezikov E."/>
        </authorList>
    </citation>
    <scope>NUCLEOTIDE SEQUENCE [LARGE SCALE GENOMIC DNA]</scope>
    <source>
        <strain evidence="6">DV1</strain>
        <tissue evidence="6">Whole organism</tissue>
    </source>
</reference>
<evidence type="ECO:0000256" key="3">
    <source>
        <dbReference type="ARBA" id="ARBA00022833"/>
    </source>
</evidence>
<evidence type="ECO:0000313" key="6">
    <source>
        <dbReference type="EMBL" id="PAA85247.1"/>
    </source>
</evidence>
<dbReference type="PANTHER" id="PTHR10131:SF94">
    <property type="entry name" value="TNF RECEPTOR-ASSOCIATED FACTOR 4"/>
    <property type="match status" value="1"/>
</dbReference>
<feature type="zinc finger region" description="TRAF-type" evidence="4">
    <location>
        <begin position="149"/>
        <end position="200"/>
    </location>
</feature>
<keyword evidence="2 4" id="KW-0863">Zinc-finger</keyword>
<evidence type="ECO:0000256" key="2">
    <source>
        <dbReference type="ARBA" id="ARBA00022771"/>
    </source>
</evidence>
<organism evidence="6 7">
    <name type="scientific">Macrostomum lignano</name>
    <dbReference type="NCBI Taxonomy" id="282301"/>
    <lineage>
        <taxon>Eukaryota</taxon>
        <taxon>Metazoa</taxon>
        <taxon>Spiralia</taxon>
        <taxon>Lophotrochozoa</taxon>
        <taxon>Platyhelminthes</taxon>
        <taxon>Rhabditophora</taxon>
        <taxon>Macrostomorpha</taxon>
        <taxon>Macrostomida</taxon>
        <taxon>Macrostomidae</taxon>
        <taxon>Macrostomum</taxon>
    </lineage>
</organism>
<accession>A0A267GIK2</accession>
<dbReference type="Gene3D" id="3.30.40.10">
    <property type="entry name" value="Zinc/RING finger domain, C3HC4 (zinc finger)"/>
    <property type="match status" value="2"/>
</dbReference>
<dbReference type="AlphaFoldDB" id="A0A267GIK2"/>
<protein>
    <recommendedName>
        <fullName evidence="5">TRAF-type domain-containing protein</fullName>
    </recommendedName>
</protein>
<feature type="domain" description="TRAF-type" evidence="5">
    <location>
        <begin position="149"/>
        <end position="200"/>
    </location>
</feature>